<keyword evidence="3 8" id="KW-0418">Kinase</keyword>
<dbReference type="Gene3D" id="1.10.510.10">
    <property type="entry name" value="Transferase(Phosphotransferase) domain 1"/>
    <property type="match status" value="1"/>
</dbReference>
<dbReference type="InterPro" id="IPR052751">
    <property type="entry name" value="Plant_MAPKKK"/>
</dbReference>
<evidence type="ECO:0000256" key="1">
    <source>
        <dbReference type="ARBA" id="ARBA00022679"/>
    </source>
</evidence>
<dbReference type="InterPro" id="IPR008271">
    <property type="entry name" value="Ser/Thr_kinase_AS"/>
</dbReference>
<feature type="binding site" evidence="5">
    <location>
        <position position="57"/>
    </location>
    <ligand>
        <name>ATP</name>
        <dbReference type="ChEBI" id="CHEBI:30616"/>
    </ligand>
</feature>
<dbReference type="InterPro" id="IPR000719">
    <property type="entry name" value="Prot_kinase_dom"/>
</dbReference>
<evidence type="ECO:0000313" key="9">
    <source>
        <dbReference type="Proteomes" id="UP000245207"/>
    </source>
</evidence>
<dbReference type="CDD" id="cd06606">
    <property type="entry name" value="STKc_MAPKKK"/>
    <property type="match status" value="1"/>
</dbReference>
<gene>
    <name evidence="8" type="ORF">CTI12_AA249040</name>
</gene>
<proteinExistence type="inferred from homology"/>
<feature type="domain" description="Protein kinase" evidence="7">
    <location>
        <begin position="22"/>
        <end position="282"/>
    </location>
</feature>
<keyword evidence="6" id="KW-0723">Serine/threonine-protein kinase</keyword>
<keyword evidence="1" id="KW-0808">Transferase</keyword>
<dbReference type="InterPro" id="IPR017441">
    <property type="entry name" value="Protein_kinase_ATP_BS"/>
</dbReference>
<evidence type="ECO:0000256" key="3">
    <source>
        <dbReference type="ARBA" id="ARBA00022777"/>
    </source>
</evidence>
<reference evidence="8 9" key="1">
    <citation type="journal article" date="2018" name="Mol. Plant">
        <title>The genome of Artemisia annua provides insight into the evolution of Asteraceae family and artemisinin biosynthesis.</title>
        <authorList>
            <person name="Shen Q."/>
            <person name="Zhang L."/>
            <person name="Liao Z."/>
            <person name="Wang S."/>
            <person name="Yan T."/>
            <person name="Shi P."/>
            <person name="Liu M."/>
            <person name="Fu X."/>
            <person name="Pan Q."/>
            <person name="Wang Y."/>
            <person name="Lv Z."/>
            <person name="Lu X."/>
            <person name="Zhang F."/>
            <person name="Jiang W."/>
            <person name="Ma Y."/>
            <person name="Chen M."/>
            <person name="Hao X."/>
            <person name="Li L."/>
            <person name="Tang Y."/>
            <person name="Lv G."/>
            <person name="Zhou Y."/>
            <person name="Sun X."/>
            <person name="Brodelius P.E."/>
            <person name="Rose J.K.C."/>
            <person name="Tang K."/>
        </authorList>
    </citation>
    <scope>NUCLEOTIDE SEQUENCE [LARGE SCALE GENOMIC DNA]</scope>
    <source>
        <strain evidence="9">cv. Huhao1</strain>
        <tissue evidence="8">Leaf</tissue>
    </source>
</reference>
<accession>A0A2U1NMI9</accession>
<dbReference type="EMBL" id="PKPP01002529">
    <property type="protein sequence ID" value="PWA74678.1"/>
    <property type="molecule type" value="Genomic_DNA"/>
</dbReference>
<keyword evidence="9" id="KW-1185">Reference proteome</keyword>
<evidence type="ECO:0000313" key="8">
    <source>
        <dbReference type="EMBL" id="PWA74678.1"/>
    </source>
</evidence>
<dbReference type="PROSITE" id="PS00107">
    <property type="entry name" value="PROTEIN_KINASE_ATP"/>
    <property type="match status" value="1"/>
</dbReference>
<keyword evidence="4 5" id="KW-0067">ATP-binding</keyword>
<keyword evidence="2 5" id="KW-0547">Nucleotide-binding</keyword>
<dbReference type="PANTHER" id="PTHR48011">
    <property type="entry name" value="CCR4-NOT TRANSCRIPTIONAL COMPLEX SUBUNIT CAF120-RELATED"/>
    <property type="match status" value="1"/>
</dbReference>
<dbReference type="SUPFAM" id="SSF56112">
    <property type="entry name" value="Protein kinase-like (PK-like)"/>
    <property type="match status" value="1"/>
</dbReference>
<evidence type="ECO:0000259" key="7">
    <source>
        <dbReference type="PROSITE" id="PS50011"/>
    </source>
</evidence>
<organism evidence="8 9">
    <name type="scientific">Artemisia annua</name>
    <name type="common">Sweet wormwood</name>
    <dbReference type="NCBI Taxonomy" id="35608"/>
    <lineage>
        <taxon>Eukaryota</taxon>
        <taxon>Viridiplantae</taxon>
        <taxon>Streptophyta</taxon>
        <taxon>Embryophyta</taxon>
        <taxon>Tracheophyta</taxon>
        <taxon>Spermatophyta</taxon>
        <taxon>Magnoliopsida</taxon>
        <taxon>eudicotyledons</taxon>
        <taxon>Gunneridae</taxon>
        <taxon>Pentapetalae</taxon>
        <taxon>asterids</taxon>
        <taxon>campanulids</taxon>
        <taxon>Asterales</taxon>
        <taxon>Asteraceae</taxon>
        <taxon>Asteroideae</taxon>
        <taxon>Anthemideae</taxon>
        <taxon>Artemisiinae</taxon>
        <taxon>Artemisia</taxon>
    </lineage>
</organism>
<dbReference type="GO" id="GO:0005524">
    <property type="term" value="F:ATP binding"/>
    <property type="evidence" value="ECO:0007669"/>
    <property type="project" value="UniProtKB-UniRule"/>
</dbReference>
<evidence type="ECO:0000256" key="4">
    <source>
        <dbReference type="ARBA" id="ARBA00022840"/>
    </source>
</evidence>
<dbReference type="SMART" id="SM00220">
    <property type="entry name" value="S_TKc"/>
    <property type="match status" value="1"/>
</dbReference>
<dbReference type="PROSITE" id="PS50011">
    <property type="entry name" value="PROTEIN_KINASE_DOM"/>
    <property type="match status" value="1"/>
</dbReference>
<evidence type="ECO:0000256" key="2">
    <source>
        <dbReference type="ARBA" id="ARBA00022741"/>
    </source>
</evidence>
<dbReference type="STRING" id="35608.A0A2U1NMI9"/>
<dbReference type="OrthoDB" id="8693905at2759"/>
<dbReference type="GO" id="GO:0007165">
    <property type="term" value="P:signal transduction"/>
    <property type="evidence" value="ECO:0007669"/>
    <property type="project" value="TreeGrafter"/>
</dbReference>
<dbReference type="Proteomes" id="UP000245207">
    <property type="component" value="Unassembled WGS sequence"/>
</dbReference>
<sequence>MDQEIDHHQAKRLKITNPSIEFLRGQTIGHGSFAKVSLAKTASSKNSCNLPSIVAVKSCGVSHMASLAKERMVYEELKDCPEIVKCYGDSYTVEKGEKLYNVVLEYACGGSLAERVKNGLKMVECDVRKYLKSVLKGIKFVHDKGFVHCDVKLQNVLVFDGGVVKIADFGLAKKVEEKKATCEYEVRGTPLYLAPETVVGGVQEPASDIWAVGCLVSEMVSGLPAWTCADVSSLLMKIGVGAETPEIPGGLSDAGKDFLGKCFVKDPSKRWTAEMLLDHPFVKGEDCATSVSPRDPFDFPDWEMDQSVPVTPESDCWIAGVTRVLPEDRLRQLATTVGERPSWFDESGWITVR</sequence>
<comment type="caution">
    <text evidence="8">The sequence shown here is derived from an EMBL/GenBank/DDBJ whole genome shotgun (WGS) entry which is preliminary data.</text>
</comment>
<dbReference type="AlphaFoldDB" id="A0A2U1NMI9"/>
<protein>
    <submittedName>
        <fullName evidence="8">Protein kinase, ATP binding site-containing protein</fullName>
    </submittedName>
</protein>
<dbReference type="Pfam" id="PF00069">
    <property type="entry name" value="Pkinase"/>
    <property type="match status" value="1"/>
</dbReference>
<dbReference type="PANTHER" id="PTHR48011:SF18">
    <property type="entry name" value="MITOGEN-ACTIVATED PROTEIN KINASE KINASE KINASE 19-RELATED"/>
    <property type="match status" value="1"/>
</dbReference>
<comment type="similarity">
    <text evidence="6">Belongs to the protein kinase superfamily.</text>
</comment>
<evidence type="ECO:0000256" key="5">
    <source>
        <dbReference type="PROSITE-ProRule" id="PRU10141"/>
    </source>
</evidence>
<dbReference type="PROSITE" id="PS00108">
    <property type="entry name" value="PROTEIN_KINASE_ST"/>
    <property type="match status" value="1"/>
</dbReference>
<evidence type="ECO:0000256" key="6">
    <source>
        <dbReference type="RuleBase" id="RU000304"/>
    </source>
</evidence>
<dbReference type="InterPro" id="IPR011009">
    <property type="entry name" value="Kinase-like_dom_sf"/>
</dbReference>
<dbReference type="GO" id="GO:0004674">
    <property type="term" value="F:protein serine/threonine kinase activity"/>
    <property type="evidence" value="ECO:0007669"/>
    <property type="project" value="UniProtKB-KW"/>
</dbReference>
<name>A0A2U1NMI9_ARTAN</name>